<sequence>MKLVNAGGGGGGGGTVGGGGGAGVGGGAEKTAFSFKKCSAFQFVKRKVRRWMRNPKVTVEKAQGKGLLYPCPKCPLADDLWYTHFPSPYGCCHYGGLQGGQYYQQEPCSLCLTAGQTSYDKGKGCKIRRWKMLGRHHGDSSAKPKESESDVHLCGCQSWGLHPSALLSSPVMMECSICSGPYIGYTPEDSWQPRQRTQAVTESINTVRNVPPLCRPWICTGTTSPTQTATVGPLKTIDILHLKTLWSTTNPPILCFHGTS</sequence>
<organism evidence="1 2">
    <name type="scientific">Takifugu flavidus</name>
    <name type="common">sansaifugu</name>
    <dbReference type="NCBI Taxonomy" id="433684"/>
    <lineage>
        <taxon>Eukaryota</taxon>
        <taxon>Metazoa</taxon>
        <taxon>Chordata</taxon>
        <taxon>Craniata</taxon>
        <taxon>Vertebrata</taxon>
        <taxon>Euteleostomi</taxon>
        <taxon>Actinopterygii</taxon>
        <taxon>Neopterygii</taxon>
        <taxon>Teleostei</taxon>
        <taxon>Neoteleostei</taxon>
        <taxon>Acanthomorphata</taxon>
        <taxon>Eupercaria</taxon>
        <taxon>Tetraodontiformes</taxon>
        <taxon>Tetradontoidea</taxon>
        <taxon>Tetraodontidae</taxon>
        <taxon>Takifugu</taxon>
    </lineage>
</organism>
<comment type="caution">
    <text evidence="1">The sequence shown here is derived from an EMBL/GenBank/DDBJ whole genome shotgun (WGS) entry which is preliminary data.</text>
</comment>
<dbReference type="Proteomes" id="UP000324091">
    <property type="component" value="Chromosome 19"/>
</dbReference>
<gene>
    <name evidence="1" type="ORF">D4764_19G0007470</name>
</gene>
<proteinExistence type="predicted"/>
<name>A0A5C6NQN4_9TELE</name>
<reference evidence="1 2" key="1">
    <citation type="submission" date="2019-04" db="EMBL/GenBank/DDBJ databases">
        <title>Chromosome genome assembly for Takifugu flavidus.</title>
        <authorList>
            <person name="Xiao S."/>
        </authorList>
    </citation>
    <scope>NUCLEOTIDE SEQUENCE [LARGE SCALE GENOMIC DNA]</scope>
    <source>
        <strain evidence="1">HTHZ2018</strain>
        <tissue evidence="1">Muscle</tissue>
    </source>
</reference>
<keyword evidence="2" id="KW-1185">Reference proteome</keyword>
<accession>A0A5C6NQN4</accession>
<protein>
    <submittedName>
        <fullName evidence="1">Uncharacterized protein</fullName>
    </submittedName>
</protein>
<evidence type="ECO:0000313" key="1">
    <source>
        <dbReference type="EMBL" id="TWW68949.1"/>
    </source>
</evidence>
<evidence type="ECO:0000313" key="2">
    <source>
        <dbReference type="Proteomes" id="UP000324091"/>
    </source>
</evidence>
<dbReference type="EMBL" id="RHFK02000011">
    <property type="protein sequence ID" value="TWW68949.1"/>
    <property type="molecule type" value="Genomic_DNA"/>
</dbReference>
<dbReference type="AlphaFoldDB" id="A0A5C6NQN4"/>